<protein>
    <recommendedName>
        <fullName evidence="1">EVE domain-containing protein</fullName>
    </recommendedName>
</protein>
<organism evidence="2 3">
    <name type="scientific">Dinoroseobacter shibae (strain DSM 16493 / NCIMB 14021 / DFL 12)</name>
    <dbReference type="NCBI Taxonomy" id="398580"/>
    <lineage>
        <taxon>Bacteria</taxon>
        <taxon>Pseudomonadati</taxon>
        <taxon>Pseudomonadota</taxon>
        <taxon>Alphaproteobacteria</taxon>
        <taxon>Rhodobacterales</taxon>
        <taxon>Roseobacteraceae</taxon>
        <taxon>Dinoroseobacter</taxon>
    </lineage>
</organism>
<proteinExistence type="predicted"/>
<dbReference type="STRING" id="398580.Dshi_0346"/>
<gene>
    <name evidence="2" type="ordered locus">Dshi_0346</name>
</gene>
<dbReference type="HOGENOM" id="CLU_1832729_0_0_5"/>
<dbReference type="RefSeq" id="WP_012177025.1">
    <property type="nucleotide sequence ID" value="NC_009952.1"/>
</dbReference>
<evidence type="ECO:0000313" key="2">
    <source>
        <dbReference type="EMBL" id="ABV92095.1"/>
    </source>
</evidence>
<sequence length="154" mass="16669">MARYWIGLAERDSVQAAVANGVCLFSGGKAAAVRKLAPGDWVLYYSPHETADGAALECFTAVGEVIDDTPWTQNWTQLCAGGPSWTFGTGRGSGQTWVRKCAYDAVGEVSVRPLLGALDFVARPRHWGRTFRRGQMEIGAADFFAIADRLRAVA</sequence>
<evidence type="ECO:0000259" key="1">
    <source>
        <dbReference type="Pfam" id="PF01878"/>
    </source>
</evidence>
<reference evidence="3" key="1">
    <citation type="journal article" date="2010" name="ISME J.">
        <title>The complete genome sequence of the algal symbiont Dinoroseobacter shibae: a hitchhiker's guide to life in the sea.</title>
        <authorList>
            <person name="Wagner-Dobler I."/>
            <person name="Ballhausen B."/>
            <person name="Berger M."/>
            <person name="Brinkhoff T."/>
            <person name="Buchholz I."/>
            <person name="Bunk B."/>
            <person name="Cypionka H."/>
            <person name="Daniel R."/>
            <person name="Drepper T."/>
            <person name="Gerdts G."/>
            <person name="Hahnke S."/>
            <person name="Han C."/>
            <person name="Jahn D."/>
            <person name="Kalhoefer D."/>
            <person name="Kiss H."/>
            <person name="Klenk H.P."/>
            <person name="Kyrpides N."/>
            <person name="Liebl W."/>
            <person name="Liesegang H."/>
            <person name="Meincke L."/>
            <person name="Pati A."/>
            <person name="Petersen J."/>
            <person name="Piekarski T."/>
            <person name="Pommerenke C."/>
            <person name="Pradella S."/>
            <person name="Pukall R."/>
            <person name="Rabus R."/>
            <person name="Stackebrandt E."/>
            <person name="Thole S."/>
            <person name="Thompson L."/>
            <person name="Tielen P."/>
            <person name="Tomasch J."/>
            <person name="von Jan M."/>
            <person name="Wanphrut N."/>
            <person name="Wichels A."/>
            <person name="Zech H."/>
            <person name="Simon M."/>
        </authorList>
    </citation>
    <scope>NUCLEOTIDE SEQUENCE [LARGE SCALE GENOMIC DNA]</scope>
    <source>
        <strain evidence="3">DSM 16493 / NCIMB 14021 / DFL 12</strain>
    </source>
</reference>
<dbReference type="OrthoDB" id="9793567at2"/>
<dbReference type="eggNOG" id="COG1673">
    <property type="taxonomic scope" value="Bacteria"/>
</dbReference>
<dbReference type="Pfam" id="PF01878">
    <property type="entry name" value="EVE"/>
    <property type="match status" value="1"/>
</dbReference>
<dbReference type="InterPro" id="IPR015947">
    <property type="entry name" value="PUA-like_sf"/>
</dbReference>
<evidence type="ECO:0000313" key="3">
    <source>
        <dbReference type="Proteomes" id="UP000006833"/>
    </source>
</evidence>
<dbReference type="EMBL" id="CP000830">
    <property type="protein sequence ID" value="ABV92095.1"/>
    <property type="molecule type" value="Genomic_DNA"/>
</dbReference>
<dbReference type="Gene3D" id="3.10.590.10">
    <property type="entry name" value="ph1033 like domains"/>
    <property type="match status" value="1"/>
</dbReference>
<dbReference type="SUPFAM" id="SSF88697">
    <property type="entry name" value="PUA domain-like"/>
    <property type="match status" value="1"/>
</dbReference>
<dbReference type="InterPro" id="IPR002740">
    <property type="entry name" value="EVE_domain"/>
</dbReference>
<dbReference type="Proteomes" id="UP000006833">
    <property type="component" value="Chromosome"/>
</dbReference>
<name>A8LMB8_DINSH</name>
<feature type="domain" description="EVE" evidence="1">
    <location>
        <begin position="3"/>
        <end position="147"/>
    </location>
</feature>
<accession>A8LMB8</accession>
<dbReference type="AlphaFoldDB" id="A8LMB8"/>
<keyword evidence="3" id="KW-1185">Reference proteome</keyword>
<dbReference type="KEGG" id="dsh:Dshi_0346"/>